<evidence type="ECO:0000313" key="3">
    <source>
        <dbReference type="Proteomes" id="UP000315440"/>
    </source>
</evidence>
<feature type="region of interest" description="Disordered" evidence="1">
    <location>
        <begin position="1"/>
        <end position="24"/>
    </location>
</feature>
<gene>
    <name evidence="2" type="ORF">Mal64_05890</name>
</gene>
<keyword evidence="3" id="KW-1185">Reference proteome</keyword>
<dbReference type="EMBL" id="SJPQ01000001">
    <property type="protein sequence ID" value="TWT90205.1"/>
    <property type="molecule type" value="Genomic_DNA"/>
</dbReference>
<feature type="compositionally biased region" description="Polar residues" evidence="1">
    <location>
        <begin position="1"/>
        <end position="11"/>
    </location>
</feature>
<dbReference type="RefSeq" id="WP_197525388.1">
    <property type="nucleotide sequence ID" value="NZ_SJPQ01000001.1"/>
</dbReference>
<organism evidence="2 3">
    <name type="scientific">Pseudobythopirellula maris</name>
    <dbReference type="NCBI Taxonomy" id="2527991"/>
    <lineage>
        <taxon>Bacteria</taxon>
        <taxon>Pseudomonadati</taxon>
        <taxon>Planctomycetota</taxon>
        <taxon>Planctomycetia</taxon>
        <taxon>Pirellulales</taxon>
        <taxon>Lacipirellulaceae</taxon>
        <taxon>Pseudobythopirellula</taxon>
    </lineage>
</organism>
<dbReference type="Proteomes" id="UP000315440">
    <property type="component" value="Unassembled WGS sequence"/>
</dbReference>
<name>A0A5C5ZT42_9BACT</name>
<sequence>MTLSPQQTNSLPVGGQPSFAKRSASPLDCFSTKAQGQGHASRYHAFQVAMMQGGIGNH</sequence>
<evidence type="ECO:0000256" key="1">
    <source>
        <dbReference type="SAM" id="MobiDB-lite"/>
    </source>
</evidence>
<dbReference type="AlphaFoldDB" id="A0A5C5ZT42"/>
<evidence type="ECO:0000313" key="2">
    <source>
        <dbReference type="EMBL" id="TWT90205.1"/>
    </source>
</evidence>
<comment type="caution">
    <text evidence="2">The sequence shown here is derived from an EMBL/GenBank/DDBJ whole genome shotgun (WGS) entry which is preliminary data.</text>
</comment>
<protein>
    <submittedName>
        <fullName evidence="2">Uncharacterized protein</fullName>
    </submittedName>
</protein>
<proteinExistence type="predicted"/>
<accession>A0A5C5ZT42</accession>
<reference evidence="2 3" key="1">
    <citation type="submission" date="2019-02" db="EMBL/GenBank/DDBJ databases">
        <title>Deep-cultivation of Planctomycetes and their phenomic and genomic characterization uncovers novel biology.</title>
        <authorList>
            <person name="Wiegand S."/>
            <person name="Jogler M."/>
            <person name="Boedeker C."/>
            <person name="Pinto D."/>
            <person name="Vollmers J."/>
            <person name="Rivas-Marin E."/>
            <person name="Kohn T."/>
            <person name="Peeters S.H."/>
            <person name="Heuer A."/>
            <person name="Rast P."/>
            <person name="Oberbeckmann S."/>
            <person name="Bunk B."/>
            <person name="Jeske O."/>
            <person name="Meyerdierks A."/>
            <person name="Storesund J.E."/>
            <person name="Kallscheuer N."/>
            <person name="Luecker S."/>
            <person name="Lage O.M."/>
            <person name="Pohl T."/>
            <person name="Merkel B.J."/>
            <person name="Hornburger P."/>
            <person name="Mueller R.-W."/>
            <person name="Bruemmer F."/>
            <person name="Labrenz M."/>
            <person name="Spormann A.M."/>
            <person name="Op Den Camp H."/>
            <person name="Overmann J."/>
            <person name="Amann R."/>
            <person name="Jetten M.S.M."/>
            <person name="Mascher T."/>
            <person name="Medema M.H."/>
            <person name="Devos D.P."/>
            <person name="Kaster A.-K."/>
            <person name="Ovreas L."/>
            <person name="Rohde M."/>
            <person name="Galperin M.Y."/>
            <person name="Jogler C."/>
        </authorList>
    </citation>
    <scope>NUCLEOTIDE SEQUENCE [LARGE SCALE GENOMIC DNA]</scope>
    <source>
        <strain evidence="2 3">Mal64</strain>
    </source>
</reference>